<sequence>MESPDMLTSVLSRVGLAAIPGAGPIVAILVPVLAEAVVTAIAQRKIDIHVSIG</sequence>
<protein>
    <submittedName>
        <fullName evidence="1">Uncharacterized protein</fullName>
    </submittedName>
</protein>
<keyword evidence="2" id="KW-1185">Reference proteome</keyword>
<dbReference type="Proteomes" id="UP001157167">
    <property type="component" value="Unassembled WGS sequence"/>
</dbReference>
<name>A0ABQ6F8W7_9RHOO</name>
<comment type="caution">
    <text evidence="1">The sequence shown here is derived from an EMBL/GenBank/DDBJ whole genome shotgun (WGS) entry which is preliminary data.</text>
</comment>
<evidence type="ECO:0000313" key="1">
    <source>
        <dbReference type="EMBL" id="GLT21364.1"/>
    </source>
</evidence>
<accession>A0ABQ6F8W7</accession>
<reference evidence="2" key="1">
    <citation type="journal article" date="2019" name="Int. J. Syst. Evol. Microbiol.">
        <title>The Global Catalogue of Microorganisms (GCM) 10K type strain sequencing project: providing services to taxonomists for standard genome sequencing and annotation.</title>
        <authorList>
            <consortium name="The Broad Institute Genomics Platform"/>
            <consortium name="The Broad Institute Genome Sequencing Center for Infectious Disease"/>
            <person name="Wu L."/>
            <person name="Ma J."/>
        </authorList>
    </citation>
    <scope>NUCLEOTIDE SEQUENCE [LARGE SCALE GENOMIC DNA]</scope>
    <source>
        <strain evidence="2">NBRC 102407</strain>
    </source>
</reference>
<gene>
    <name evidence="1" type="ORF">GCM10007933_08160</name>
</gene>
<dbReference type="EMBL" id="BSPX01000007">
    <property type="protein sequence ID" value="GLT21364.1"/>
    <property type="molecule type" value="Genomic_DNA"/>
</dbReference>
<organism evidence="1 2">
    <name type="scientific">Zoogloea oryzae</name>
    <dbReference type="NCBI Taxonomy" id="310767"/>
    <lineage>
        <taxon>Bacteria</taxon>
        <taxon>Pseudomonadati</taxon>
        <taxon>Pseudomonadota</taxon>
        <taxon>Betaproteobacteria</taxon>
        <taxon>Rhodocyclales</taxon>
        <taxon>Zoogloeaceae</taxon>
        <taxon>Zoogloea</taxon>
    </lineage>
</organism>
<evidence type="ECO:0000313" key="2">
    <source>
        <dbReference type="Proteomes" id="UP001157167"/>
    </source>
</evidence>
<proteinExistence type="predicted"/>